<feature type="disulfide bond" evidence="13">
    <location>
        <begin position="815"/>
        <end position="824"/>
    </location>
</feature>
<evidence type="ECO:0000256" key="7">
    <source>
        <dbReference type="ARBA" id="ARBA00022782"/>
    </source>
</evidence>
<dbReference type="InParanoid" id="A0A6P8YNC3"/>
<feature type="domain" description="EGF-like" evidence="19">
    <location>
        <begin position="827"/>
        <end position="863"/>
    </location>
</feature>
<evidence type="ECO:0000256" key="11">
    <source>
        <dbReference type="ARBA" id="ARBA00023157"/>
    </source>
</evidence>
<feature type="region of interest" description="Disordered" evidence="16">
    <location>
        <begin position="1326"/>
        <end position="1351"/>
    </location>
</feature>
<dbReference type="GO" id="GO:0035214">
    <property type="term" value="P:eye-antennal disc development"/>
    <property type="evidence" value="ECO:0007669"/>
    <property type="project" value="UniProtKB-ARBA"/>
</dbReference>
<gene>
    <name evidence="22" type="primary">LOC117643523</name>
</gene>
<feature type="disulfide bond" evidence="14">
    <location>
        <begin position="200"/>
        <end position="212"/>
    </location>
</feature>
<dbReference type="Pfam" id="PF12661">
    <property type="entry name" value="hEGF"/>
    <property type="match status" value="2"/>
</dbReference>
<feature type="domain" description="DSL" evidence="20">
    <location>
        <begin position="185"/>
        <end position="229"/>
    </location>
</feature>
<feature type="domain" description="EGF-like" evidence="19">
    <location>
        <begin position="710"/>
        <end position="746"/>
    </location>
</feature>
<dbReference type="GO" id="GO:0030182">
    <property type="term" value="P:neuron differentiation"/>
    <property type="evidence" value="ECO:0007669"/>
    <property type="project" value="UniProtKB-ARBA"/>
</dbReference>
<feature type="domain" description="EGF-like" evidence="19">
    <location>
        <begin position="476"/>
        <end position="511"/>
    </location>
</feature>
<dbReference type="InterPro" id="IPR018097">
    <property type="entry name" value="EGF_Ca-bd_CS"/>
</dbReference>
<dbReference type="FunCoup" id="A0A6P8YNC3">
    <property type="interactions" value="55"/>
</dbReference>
<dbReference type="InterPro" id="IPR001007">
    <property type="entry name" value="VWF_dom"/>
</dbReference>
<feature type="disulfide bond" evidence="13">
    <location>
        <begin position="480"/>
        <end position="490"/>
    </location>
</feature>
<dbReference type="GO" id="GO:0008587">
    <property type="term" value="P:imaginal disc-derived wing margin morphogenesis"/>
    <property type="evidence" value="ECO:0007669"/>
    <property type="project" value="UniProtKB-ARBA"/>
</dbReference>
<dbReference type="Gene3D" id="2.10.25.140">
    <property type="match status" value="1"/>
</dbReference>
<evidence type="ECO:0000256" key="18">
    <source>
        <dbReference type="SAM" id="SignalP"/>
    </source>
</evidence>
<protein>
    <recommendedName>
        <fullName evidence="15">Delta-like protein</fullName>
    </recommendedName>
</protein>
<keyword evidence="9 15" id="KW-1133">Transmembrane helix</keyword>
<dbReference type="RefSeq" id="XP_034238341.1">
    <property type="nucleotide sequence ID" value="XM_034382450.1"/>
</dbReference>
<dbReference type="FunFam" id="2.10.25.10:FF:000007">
    <property type="entry name" value="Delta-like protein"/>
    <property type="match status" value="2"/>
</dbReference>
<evidence type="ECO:0000256" key="5">
    <source>
        <dbReference type="ARBA" id="ARBA00022729"/>
    </source>
</evidence>
<dbReference type="GO" id="GO:0051240">
    <property type="term" value="P:positive regulation of multicellular organismal process"/>
    <property type="evidence" value="ECO:0007669"/>
    <property type="project" value="UniProtKB-ARBA"/>
</dbReference>
<keyword evidence="2 15" id="KW-0217">Developmental protein</keyword>
<dbReference type="SUPFAM" id="SSF57196">
    <property type="entry name" value="EGF/Laminin"/>
    <property type="match status" value="8"/>
</dbReference>
<keyword evidence="11 13" id="KW-1015">Disulfide bond</keyword>
<dbReference type="Pfam" id="PF00008">
    <property type="entry name" value="EGF"/>
    <property type="match status" value="8"/>
</dbReference>
<evidence type="ECO:0000313" key="22">
    <source>
        <dbReference type="RefSeq" id="XP_034238341.1"/>
    </source>
</evidence>
<feature type="disulfide bond" evidence="13">
    <location>
        <begin position="388"/>
        <end position="397"/>
    </location>
</feature>
<dbReference type="InterPro" id="IPR013032">
    <property type="entry name" value="EGF-like_CS"/>
</dbReference>
<feature type="disulfide bond" evidence="13">
    <location>
        <begin position="660"/>
        <end position="669"/>
    </location>
</feature>
<dbReference type="PROSITE" id="PS51051">
    <property type="entry name" value="DSL"/>
    <property type="match status" value="1"/>
</dbReference>
<feature type="disulfide bond" evidence="13">
    <location>
        <begin position="577"/>
        <end position="586"/>
    </location>
</feature>
<evidence type="ECO:0000256" key="2">
    <source>
        <dbReference type="ARBA" id="ARBA00022473"/>
    </source>
</evidence>
<feature type="disulfide bond" evidence="13">
    <location>
        <begin position="736"/>
        <end position="745"/>
    </location>
</feature>
<dbReference type="FunFam" id="2.10.25.10:FF:000122">
    <property type="entry name" value="Protein crumbs homolog 2"/>
    <property type="match status" value="1"/>
</dbReference>
<dbReference type="FunFam" id="2.10.25.10:FF:000018">
    <property type="entry name" value="Delta-like 1"/>
    <property type="match status" value="1"/>
</dbReference>
<dbReference type="GO" id="GO:0009986">
    <property type="term" value="C:cell surface"/>
    <property type="evidence" value="ECO:0007669"/>
    <property type="project" value="UniProtKB-ARBA"/>
</dbReference>
<keyword evidence="3 13" id="KW-0245">EGF-like domain</keyword>
<comment type="function">
    <text evidence="15">Putative Notch ligand involved in the mediation of Notch signaling.</text>
</comment>
<dbReference type="GO" id="GO:0007157">
    <property type="term" value="P:heterophilic cell-cell adhesion via plasma membrane cell adhesion molecules"/>
    <property type="evidence" value="ECO:0007669"/>
    <property type="project" value="TreeGrafter"/>
</dbReference>
<feature type="disulfide bond" evidence="13">
    <location>
        <begin position="325"/>
        <end position="334"/>
    </location>
</feature>
<evidence type="ECO:0000256" key="16">
    <source>
        <dbReference type="SAM" id="MobiDB-lite"/>
    </source>
</evidence>
<evidence type="ECO:0000256" key="3">
    <source>
        <dbReference type="ARBA" id="ARBA00022536"/>
    </source>
</evidence>
<feature type="disulfide bond" evidence="13">
    <location>
        <begin position="539"/>
        <end position="548"/>
    </location>
</feature>
<dbReference type="Gene3D" id="2.60.40.3510">
    <property type="match status" value="1"/>
</dbReference>
<dbReference type="Pfam" id="PF01414">
    <property type="entry name" value="DSL"/>
    <property type="match status" value="1"/>
</dbReference>
<dbReference type="GO" id="GO:0048018">
    <property type="term" value="F:receptor ligand activity"/>
    <property type="evidence" value="ECO:0007669"/>
    <property type="project" value="UniProtKB-ARBA"/>
</dbReference>
<dbReference type="GO" id="GO:0042063">
    <property type="term" value="P:gliogenesis"/>
    <property type="evidence" value="ECO:0007669"/>
    <property type="project" value="UniProtKB-ARBA"/>
</dbReference>
<dbReference type="GO" id="GO:0046331">
    <property type="term" value="P:lateral inhibition"/>
    <property type="evidence" value="ECO:0007669"/>
    <property type="project" value="UniProtKB-ARBA"/>
</dbReference>
<dbReference type="PROSITE" id="PS00010">
    <property type="entry name" value="ASX_HYDROXYL"/>
    <property type="match status" value="9"/>
</dbReference>
<dbReference type="InterPro" id="IPR051022">
    <property type="entry name" value="Notch_Cell-Fate_Det"/>
</dbReference>
<dbReference type="FunFam" id="2.10.25.10:FF:000294">
    <property type="entry name" value="Delta-like protein"/>
    <property type="match status" value="1"/>
</dbReference>
<keyword evidence="12" id="KW-0325">Glycoprotein</keyword>
<dbReference type="GO" id="GO:0045197">
    <property type="term" value="P:establishment or maintenance of epithelial cell apical/basal polarity"/>
    <property type="evidence" value="ECO:0007669"/>
    <property type="project" value="TreeGrafter"/>
</dbReference>
<evidence type="ECO:0000256" key="13">
    <source>
        <dbReference type="PROSITE-ProRule" id="PRU00076"/>
    </source>
</evidence>
<feature type="disulfide bond" evidence="13">
    <location>
        <begin position="758"/>
        <end position="775"/>
    </location>
</feature>
<feature type="disulfide bond" evidence="13">
    <location>
        <begin position="622"/>
        <end position="631"/>
    </location>
</feature>
<feature type="compositionally biased region" description="Low complexity" evidence="16">
    <location>
        <begin position="1326"/>
        <end position="1335"/>
    </location>
</feature>
<feature type="disulfide bond" evidence="14">
    <location>
        <begin position="187"/>
        <end position="196"/>
    </location>
</feature>
<feature type="chain" id="PRO_5028249639" description="Delta-like protein" evidence="18">
    <location>
        <begin position="26"/>
        <end position="1363"/>
    </location>
</feature>
<evidence type="ECO:0000256" key="9">
    <source>
        <dbReference type="ARBA" id="ARBA00022989"/>
    </source>
</evidence>
<evidence type="ECO:0000259" key="19">
    <source>
        <dbReference type="PROSITE" id="PS50026"/>
    </source>
</evidence>
<feature type="domain" description="EGF-like" evidence="19">
    <location>
        <begin position="593"/>
        <end position="632"/>
    </location>
</feature>
<dbReference type="GO" id="GO:0005509">
    <property type="term" value="F:calcium ion binding"/>
    <property type="evidence" value="ECO:0007669"/>
    <property type="project" value="InterPro"/>
</dbReference>
<keyword evidence="21" id="KW-1185">Reference proteome</keyword>
<feature type="domain" description="EGF-like" evidence="19">
    <location>
        <begin position="634"/>
        <end position="670"/>
    </location>
</feature>
<dbReference type="PROSITE" id="PS00022">
    <property type="entry name" value="EGF_1"/>
    <property type="match status" value="15"/>
</dbReference>
<evidence type="ECO:0000259" key="20">
    <source>
        <dbReference type="PROSITE" id="PS51051"/>
    </source>
</evidence>
<evidence type="ECO:0000256" key="10">
    <source>
        <dbReference type="ARBA" id="ARBA00023136"/>
    </source>
</evidence>
<dbReference type="PROSITE" id="PS01187">
    <property type="entry name" value="EGF_CA"/>
    <property type="match status" value="4"/>
</dbReference>
<keyword evidence="8" id="KW-0832">Ubl conjugation</keyword>
<feature type="disulfide bond" evidence="13">
    <location>
        <begin position="698"/>
        <end position="707"/>
    </location>
</feature>
<feature type="disulfide bond" evidence="14">
    <location>
        <begin position="220"/>
        <end position="229"/>
    </location>
</feature>
<feature type="disulfide bond" evidence="13">
    <location>
        <begin position="777"/>
        <end position="786"/>
    </location>
</feature>
<dbReference type="GeneID" id="117643523"/>
<feature type="domain" description="EGF-like" evidence="19">
    <location>
        <begin position="230"/>
        <end position="263"/>
    </location>
</feature>
<dbReference type="GO" id="GO:0005112">
    <property type="term" value="F:Notch binding"/>
    <property type="evidence" value="ECO:0007669"/>
    <property type="project" value="InterPro"/>
</dbReference>
<comment type="caution">
    <text evidence="13">Lacks conserved residue(s) required for the propagation of feature annotation.</text>
</comment>
<dbReference type="PROSITE" id="PS50026">
    <property type="entry name" value="EGF_3"/>
    <property type="match status" value="15"/>
</dbReference>
<dbReference type="GO" id="GO:0016324">
    <property type="term" value="C:apical plasma membrane"/>
    <property type="evidence" value="ECO:0007669"/>
    <property type="project" value="UniProtKB-ARBA"/>
</dbReference>
<dbReference type="Proteomes" id="UP000515158">
    <property type="component" value="Unplaced"/>
</dbReference>
<evidence type="ECO:0000256" key="8">
    <source>
        <dbReference type="ARBA" id="ARBA00022843"/>
    </source>
</evidence>
<dbReference type="InterPro" id="IPR000742">
    <property type="entry name" value="EGF"/>
</dbReference>
<feature type="region of interest" description="Disordered" evidence="16">
    <location>
        <begin position="1167"/>
        <end position="1189"/>
    </location>
</feature>
<dbReference type="PANTHER" id="PTHR24049">
    <property type="entry name" value="CRUMBS FAMILY MEMBER"/>
    <property type="match status" value="1"/>
</dbReference>
<dbReference type="FunFam" id="2.10.25.10:FF:000117">
    <property type="entry name" value="Delta-like protein"/>
    <property type="match status" value="1"/>
</dbReference>
<accession>A0A6P8YNC3</accession>
<dbReference type="FunFam" id="2.10.25.10:FF:000279">
    <property type="entry name" value="Neurogenic locus notch 1"/>
    <property type="match status" value="1"/>
</dbReference>
<dbReference type="KEGG" id="tpal:117643523"/>
<feature type="domain" description="EGF-like" evidence="19">
    <location>
        <begin position="438"/>
        <end position="474"/>
    </location>
</feature>
<dbReference type="SMART" id="SM00215">
    <property type="entry name" value="VWC_out"/>
    <property type="match status" value="1"/>
</dbReference>
<dbReference type="PANTHER" id="PTHR24049:SF18">
    <property type="entry name" value="DELTA-LIKE PROTEIN"/>
    <property type="match status" value="1"/>
</dbReference>
<feature type="domain" description="EGF-like" evidence="19">
    <location>
        <begin position="672"/>
        <end position="708"/>
    </location>
</feature>
<dbReference type="GO" id="GO:0048100">
    <property type="term" value="P:wing disc anterior/posterior pattern formation"/>
    <property type="evidence" value="ECO:0007669"/>
    <property type="project" value="UniProtKB-ARBA"/>
</dbReference>
<dbReference type="InterPro" id="IPR000152">
    <property type="entry name" value="EGF-type_Asp/Asn_hydroxyl_site"/>
</dbReference>
<keyword evidence="4 15" id="KW-0812">Transmembrane</keyword>
<dbReference type="InterPro" id="IPR001774">
    <property type="entry name" value="DSL"/>
</dbReference>
<evidence type="ECO:0000256" key="1">
    <source>
        <dbReference type="ARBA" id="ARBA00004479"/>
    </source>
</evidence>
<evidence type="ECO:0000313" key="21">
    <source>
        <dbReference type="Proteomes" id="UP000515158"/>
    </source>
</evidence>
<evidence type="ECO:0000256" key="14">
    <source>
        <dbReference type="PROSITE-ProRule" id="PRU00377"/>
    </source>
</evidence>
<dbReference type="PRINTS" id="PR02059">
    <property type="entry name" value="JAGGEDFAMILY"/>
</dbReference>
<evidence type="ECO:0000256" key="12">
    <source>
        <dbReference type="ARBA" id="ARBA00023180"/>
    </source>
</evidence>
<dbReference type="InterPro" id="IPR009030">
    <property type="entry name" value="Growth_fac_rcpt_cys_sf"/>
</dbReference>
<dbReference type="FunFam" id="2.10.25.10:FF:000472">
    <property type="entry name" value="Uncharacterized protein, isoform A"/>
    <property type="match status" value="1"/>
</dbReference>
<dbReference type="SMART" id="SM00181">
    <property type="entry name" value="EGF"/>
    <property type="match status" value="17"/>
</dbReference>
<dbReference type="GO" id="GO:0032991">
    <property type="term" value="C:protein-containing complex"/>
    <property type="evidence" value="ECO:0007669"/>
    <property type="project" value="TreeGrafter"/>
</dbReference>
<feature type="disulfide bond" evidence="13">
    <location>
        <begin position="426"/>
        <end position="435"/>
    </location>
</feature>
<feature type="region of interest" description="Disordered" evidence="16">
    <location>
        <begin position="1271"/>
        <end position="1292"/>
    </location>
</feature>
<dbReference type="InterPro" id="IPR056986">
    <property type="entry name" value="JAG1_1/2_dom"/>
</dbReference>
<dbReference type="InterPro" id="IPR011651">
    <property type="entry name" value="Notch_ligand_N"/>
</dbReference>
<evidence type="ECO:0000256" key="4">
    <source>
        <dbReference type="ARBA" id="ARBA00022692"/>
    </source>
</evidence>
<dbReference type="FunFam" id="2.10.25.140:FF:000001">
    <property type="entry name" value="Delta-like protein"/>
    <property type="match status" value="1"/>
</dbReference>
<dbReference type="GO" id="GO:0045179">
    <property type="term" value="C:apical cortex"/>
    <property type="evidence" value="ECO:0007669"/>
    <property type="project" value="UniProtKB-ARBA"/>
</dbReference>
<reference evidence="22" key="1">
    <citation type="submission" date="2025-08" db="UniProtKB">
        <authorList>
            <consortium name="RefSeq"/>
        </authorList>
    </citation>
    <scope>IDENTIFICATION</scope>
    <source>
        <tissue evidence="22">Total insect</tissue>
    </source>
</reference>
<organism evidence="22">
    <name type="scientific">Thrips palmi</name>
    <name type="common">Melon thrips</name>
    <dbReference type="NCBI Taxonomy" id="161013"/>
    <lineage>
        <taxon>Eukaryota</taxon>
        <taxon>Metazoa</taxon>
        <taxon>Ecdysozoa</taxon>
        <taxon>Arthropoda</taxon>
        <taxon>Hexapoda</taxon>
        <taxon>Insecta</taxon>
        <taxon>Pterygota</taxon>
        <taxon>Neoptera</taxon>
        <taxon>Paraneoptera</taxon>
        <taxon>Thysanoptera</taxon>
        <taxon>Terebrantia</taxon>
        <taxon>Thripoidea</taxon>
        <taxon>Thripidae</taxon>
        <taxon>Thrips</taxon>
    </lineage>
</organism>
<dbReference type="CDD" id="cd00054">
    <property type="entry name" value="EGF_CA"/>
    <property type="match status" value="13"/>
</dbReference>
<dbReference type="InterPro" id="IPR001881">
    <property type="entry name" value="EGF-like_Ca-bd_dom"/>
</dbReference>
<dbReference type="GO" id="GO:0030718">
    <property type="term" value="P:germ-line stem cell population maintenance"/>
    <property type="evidence" value="ECO:0007669"/>
    <property type="project" value="UniProtKB-ARBA"/>
</dbReference>
<dbReference type="InterPro" id="IPR026219">
    <property type="entry name" value="Jagged/Serrate"/>
</dbReference>
<feature type="domain" description="EGF-like" evidence="19">
    <location>
        <begin position="551"/>
        <end position="587"/>
    </location>
</feature>
<name>A0A6P8YNC3_THRPL</name>
<comment type="subcellular location">
    <subcellularLocation>
        <location evidence="1 15">Membrane</location>
        <topology evidence="1 15">Single-pass type I membrane protein</topology>
    </subcellularLocation>
</comment>
<keyword evidence="7" id="KW-0221">Differentiation</keyword>
<keyword evidence="10 15" id="KW-0472">Membrane</keyword>
<dbReference type="Pfam" id="PF23575">
    <property type="entry name" value="JAG1"/>
    <property type="match status" value="1"/>
</dbReference>
<evidence type="ECO:0000256" key="15">
    <source>
        <dbReference type="RuleBase" id="RU280815"/>
    </source>
</evidence>
<dbReference type="GO" id="GO:0035239">
    <property type="term" value="P:tube morphogenesis"/>
    <property type="evidence" value="ECO:0007669"/>
    <property type="project" value="UniProtKB-ARBA"/>
</dbReference>
<dbReference type="FunFam" id="2.10.25.10:FF:000004">
    <property type="entry name" value="Neurogenic locus notch 1"/>
    <property type="match status" value="1"/>
</dbReference>
<dbReference type="GO" id="GO:0003008">
    <property type="term" value="P:system process"/>
    <property type="evidence" value="ECO:0007669"/>
    <property type="project" value="UniProtKB-ARBA"/>
</dbReference>
<dbReference type="GO" id="GO:0007219">
    <property type="term" value="P:Notch signaling pathway"/>
    <property type="evidence" value="ECO:0007669"/>
    <property type="project" value="InterPro"/>
</dbReference>
<dbReference type="GO" id="GO:0016330">
    <property type="term" value="P:second mitotic wave involved in compound eye morphogenesis"/>
    <property type="evidence" value="ECO:0007669"/>
    <property type="project" value="UniProtKB-ARBA"/>
</dbReference>
<dbReference type="PROSITE" id="PS01186">
    <property type="entry name" value="EGF_2"/>
    <property type="match status" value="9"/>
</dbReference>
<dbReference type="GO" id="GO:0048468">
    <property type="term" value="P:cell development"/>
    <property type="evidence" value="ECO:0007669"/>
    <property type="project" value="UniProtKB-ARBA"/>
</dbReference>
<dbReference type="Pfam" id="PF21700">
    <property type="entry name" value="EGF_DL_JAG"/>
    <property type="match status" value="1"/>
</dbReference>
<sequence length="1363" mass="146252">MRKTPALAALWVFAALLQTLQPAACSGFFELQLLELHNPRLEVRGGACCAGGLPPCSAPCHTRLRLCLKEYQNNVTSTGSCSFGNATSPVLGGASFALADADLAQDEQGPEPEPEHGKLVIPFAFRWTRSFTLILQALDLGNYSDPGLEQVIEEASYSGIILPSPEWHPLTFRGPVAWLRYRVRVQCDMHYFNATCTKFCRPRDDKFGHYTCDPNGDKVCIAGWMGANCEIAVCKAGCHPSHGKCDVPGDCECRPGWQGEFCDQCTPYPGCKHGYCNGHPWECICDTNWGGILCDQDLNYCGRHEPCQNGGTCENPAPDQYLCTCGEGFSGPNCEIVDNPCATQPCAHGGTCTPHPYTDPASIPGGAAATVSPLALRDDPSGYFTCSCAPGWAGDTCSINEDDCASSPCANGGTCVDLVAGFRCDCPPAWEGPTCQYDADECLLNPCVNGVACTNLEGSYQCQCQQGWEGANCDQNIDDCLGQCLHGATCIDLVNDYHCACEPGYTGRDCATNVDDCESSPCLRGGECDDLVNGFRCICPVGLAGTLCELEHDHCEPNPCRNGGTCSSAHWGYHCHCAELWQGKNCDLPRHPHADTCGGGGAVCGEHGRCVATPGGGYKCACEPGYTGRHCHENINDCKLNPCQNGGTCVDRVNAFQCICKEGWEGDTCAINRNDCEPNPCRNNGSCSDRVADFSCACRDGWKGKTCSLRDSHCDRGTCRNGGSCRDLGHTFVCKCPPNWEGTICHIPKNRACESSPCVNGGTCINSGSGEGFSCMCREGYEGERCQRDVDDCSPPPCLNGGRCVDGVNWFRCECARGFTGPDCRININECASNPCAYGATCEDGFGQFRCLCPPGRKGLRCELVEELAFVSGVCLWKGQYLAHNSSWSDGCNVCDCRDSKVRCTRVWCGLDNCLAPPPHLQQHLQHAPPTVPCSLNEVCVPAPREACLTGGCMPWGDCRPIEAGKRVGPPRLPAPPDCWPNQAKLGAGCSRLTLLLDHARLGAATATTASTASTAPASVEGLCRELRRQLAHTYAAEDSPHRQDALVLLCELRAGCNDTIEVTISTPDTTHDDSRTIAEGVRVLGELIGRKQTNLSALVAVVEVKFETALVAEERSSAVYKILLFCTIAVILSALLVWGTLQYCRQKRNLNSSSLGSLGALGSLSGSDPCHSRNHHEDEKSNNLQNEENLRRYANPLKEEALAALAIGGSLANLRVSSCQASNGNLKMSAASVSDLQNSRISVVRPLSASISSLCGADTTSAEMLEMLTEKEHKRQLQPSSSGRASPPSKLQVCHLAYKSQSPDLRNNTTAAALMHKDFNKQAMSLSSPSTQIQPTPPAPLKRTFDPSLHTDRGGEVLTVVV</sequence>
<feature type="disulfide bond" evidence="13">
    <location>
        <begin position="853"/>
        <end position="862"/>
    </location>
</feature>
<dbReference type="Gene3D" id="2.10.25.10">
    <property type="entry name" value="Laminin"/>
    <property type="match status" value="15"/>
</dbReference>
<evidence type="ECO:0000256" key="17">
    <source>
        <dbReference type="SAM" id="Phobius"/>
    </source>
</evidence>
<dbReference type="FunFam" id="2.10.25.10:FF:000613">
    <property type="entry name" value="Delta-like protein"/>
    <property type="match status" value="1"/>
</dbReference>
<feature type="disulfide bond" evidence="13">
    <location>
        <begin position="464"/>
        <end position="473"/>
    </location>
</feature>
<feature type="disulfide bond" evidence="13">
    <location>
        <begin position="253"/>
        <end position="262"/>
    </location>
</feature>
<feature type="domain" description="EGF-like" evidence="19">
    <location>
        <begin position="789"/>
        <end position="825"/>
    </location>
</feature>
<dbReference type="SMART" id="SM00051">
    <property type="entry name" value="DSL"/>
    <property type="match status" value="1"/>
</dbReference>
<feature type="transmembrane region" description="Helical" evidence="17">
    <location>
        <begin position="1119"/>
        <end position="1142"/>
    </location>
</feature>
<dbReference type="CTD" id="107980446"/>
<keyword evidence="5 15" id="KW-0732">Signal</keyword>
<feature type="domain" description="EGF-like" evidence="19">
    <location>
        <begin position="297"/>
        <end position="335"/>
    </location>
</feature>
<feature type="domain" description="EGF-like" evidence="19">
    <location>
        <begin position="337"/>
        <end position="398"/>
    </location>
</feature>
<dbReference type="GO" id="GO:0030855">
    <property type="term" value="P:epithelial cell differentiation"/>
    <property type="evidence" value="ECO:0007669"/>
    <property type="project" value="UniProtKB-ARBA"/>
</dbReference>
<feature type="domain" description="EGF-like" evidence="19">
    <location>
        <begin position="513"/>
        <end position="549"/>
    </location>
</feature>
<keyword evidence="6 15" id="KW-0677">Repeat</keyword>
<dbReference type="SUPFAM" id="SSF57184">
    <property type="entry name" value="Growth factor receptor domain"/>
    <property type="match status" value="1"/>
</dbReference>
<dbReference type="FunFam" id="2.10.25.10:FF:000173">
    <property type="entry name" value="Neurogenic locus notch protein 2"/>
    <property type="match status" value="1"/>
</dbReference>
<dbReference type="Pfam" id="PF07657">
    <property type="entry name" value="MNNL"/>
    <property type="match status" value="1"/>
</dbReference>
<evidence type="ECO:0000256" key="6">
    <source>
        <dbReference type="ARBA" id="ARBA00022737"/>
    </source>
</evidence>
<proteinExistence type="predicted"/>
<dbReference type="OrthoDB" id="283575at2759"/>
<dbReference type="FunFam" id="2.10.25.10:FF:000321">
    <property type="entry name" value="Protein delta homolog 1"/>
    <property type="match status" value="1"/>
</dbReference>
<feature type="disulfide bond" evidence="13">
    <location>
        <begin position="501"/>
        <end position="510"/>
    </location>
</feature>
<dbReference type="SMART" id="SM00179">
    <property type="entry name" value="EGF_CA"/>
    <property type="match status" value="13"/>
</dbReference>
<feature type="domain" description="EGF-like" evidence="19">
    <location>
        <begin position="400"/>
        <end position="436"/>
    </location>
</feature>
<dbReference type="GO" id="GO:0051093">
    <property type="term" value="P:negative regulation of developmental process"/>
    <property type="evidence" value="ECO:0007669"/>
    <property type="project" value="UniProtKB-ARBA"/>
</dbReference>
<feature type="signal peptide" evidence="18">
    <location>
        <begin position="1"/>
        <end position="25"/>
    </location>
</feature>
<feature type="domain" description="EGF-like" evidence="19">
    <location>
        <begin position="749"/>
        <end position="787"/>
    </location>
</feature>
<dbReference type="GO" id="GO:0043208">
    <property type="term" value="F:glycosphingolipid binding"/>
    <property type="evidence" value="ECO:0007669"/>
    <property type="project" value="UniProtKB-ARBA"/>
</dbReference>